<accession>L8X2P8</accession>
<dbReference type="EMBL" id="AFRT01000570">
    <property type="protein sequence ID" value="ELU43367.1"/>
    <property type="molecule type" value="Genomic_DNA"/>
</dbReference>
<evidence type="ECO:0000313" key="2">
    <source>
        <dbReference type="Proteomes" id="UP000011668"/>
    </source>
</evidence>
<gene>
    <name evidence="1" type="ORF">AG1IA_02601</name>
</gene>
<keyword evidence="2" id="KW-1185">Reference proteome</keyword>
<dbReference type="AlphaFoldDB" id="L8X2P8"/>
<name>L8X2P8_THACA</name>
<protein>
    <submittedName>
        <fullName evidence="1">Uncharacterized protein</fullName>
    </submittedName>
</protein>
<dbReference type="Proteomes" id="UP000011668">
    <property type="component" value="Unassembled WGS sequence"/>
</dbReference>
<sequence>MTATTEPSPRVIVVDTFINRFGVDICRIPLALIHLRSHGPGMRGGESVMKGYLDTFISASGIIYCWPTSVRTSRDRAQPLAATVTAAQSYQ</sequence>
<evidence type="ECO:0000313" key="1">
    <source>
        <dbReference type="EMBL" id="ELU43367.1"/>
    </source>
</evidence>
<proteinExistence type="predicted"/>
<dbReference type="HOGENOM" id="CLU_2428587_0_0_1"/>
<comment type="caution">
    <text evidence="1">The sequence shown here is derived from an EMBL/GenBank/DDBJ whole genome shotgun (WGS) entry which is preliminary data.</text>
</comment>
<organism evidence="1 2">
    <name type="scientific">Thanatephorus cucumeris (strain AG1-IA)</name>
    <name type="common">Rice sheath blight fungus</name>
    <name type="synonym">Rhizoctonia solani</name>
    <dbReference type="NCBI Taxonomy" id="983506"/>
    <lineage>
        <taxon>Eukaryota</taxon>
        <taxon>Fungi</taxon>
        <taxon>Dikarya</taxon>
        <taxon>Basidiomycota</taxon>
        <taxon>Agaricomycotina</taxon>
        <taxon>Agaricomycetes</taxon>
        <taxon>Cantharellales</taxon>
        <taxon>Ceratobasidiaceae</taxon>
        <taxon>Rhizoctonia</taxon>
        <taxon>Rhizoctonia solani AG-1</taxon>
    </lineage>
</organism>
<reference evidence="1 2" key="1">
    <citation type="journal article" date="2013" name="Nat. Commun.">
        <title>The evolution and pathogenic mechanisms of the rice sheath blight pathogen.</title>
        <authorList>
            <person name="Zheng A."/>
            <person name="Lin R."/>
            <person name="Xu L."/>
            <person name="Qin P."/>
            <person name="Tang C."/>
            <person name="Ai P."/>
            <person name="Zhang D."/>
            <person name="Liu Y."/>
            <person name="Sun Z."/>
            <person name="Feng H."/>
            <person name="Wang Y."/>
            <person name="Chen Y."/>
            <person name="Liang X."/>
            <person name="Fu R."/>
            <person name="Li Q."/>
            <person name="Zhang J."/>
            <person name="Yu X."/>
            <person name="Xie Z."/>
            <person name="Ding L."/>
            <person name="Guan P."/>
            <person name="Tang J."/>
            <person name="Liang Y."/>
            <person name="Wang S."/>
            <person name="Deng Q."/>
            <person name="Li S."/>
            <person name="Zhu J."/>
            <person name="Wang L."/>
            <person name="Liu H."/>
            <person name="Li P."/>
        </authorList>
    </citation>
    <scope>NUCLEOTIDE SEQUENCE [LARGE SCALE GENOMIC DNA]</scope>
    <source>
        <strain evidence="2">AG-1 IA</strain>
    </source>
</reference>